<dbReference type="SUPFAM" id="SSF53335">
    <property type="entry name" value="S-adenosyl-L-methionine-dependent methyltransferases"/>
    <property type="match status" value="1"/>
</dbReference>
<dbReference type="PANTHER" id="PTHR10259:SF11">
    <property type="entry name" value="THIOPURINE S-METHYLTRANSFERASE"/>
    <property type="match status" value="1"/>
</dbReference>
<dbReference type="GO" id="GO:0005737">
    <property type="term" value="C:cytoplasm"/>
    <property type="evidence" value="ECO:0007669"/>
    <property type="project" value="UniProtKB-SubCell"/>
</dbReference>
<organism evidence="10 11">
    <name type="scientific">Inmirania thermothiophila</name>
    <dbReference type="NCBI Taxonomy" id="1750597"/>
    <lineage>
        <taxon>Bacteria</taxon>
        <taxon>Pseudomonadati</taxon>
        <taxon>Pseudomonadota</taxon>
        <taxon>Gammaproteobacteria</taxon>
        <taxon>Chromatiales</taxon>
        <taxon>Ectothiorhodospiraceae</taxon>
        <taxon>Inmirania</taxon>
    </lineage>
</organism>
<evidence type="ECO:0000256" key="5">
    <source>
        <dbReference type="ARBA" id="ARBA00022490"/>
    </source>
</evidence>
<dbReference type="GO" id="GO:0008119">
    <property type="term" value="F:thiopurine S-methyltransferase activity"/>
    <property type="evidence" value="ECO:0007669"/>
    <property type="project" value="UniProtKB-UniRule"/>
</dbReference>
<feature type="binding site" evidence="9">
    <location>
        <position position="66"/>
    </location>
    <ligand>
        <name>S-adenosyl-L-methionine</name>
        <dbReference type="ChEBI" id="CHEBI:59789"/>
    </ligand>
</feature>
<sequence length="215" mass="23995">MDPKFWIARWEQGQTGWHLPEVNPQLRRWWARLGLAAPGRVFVPLCGASLDLGWLAGRGHEVVGCELAPTAVARCFAEAGLEPAVAAAGALRRWRAGRLEILEGDFFRLDPETLGAVEAVYDRAALVAFPPAMRAHYVAHLRRLAPRAPQLLVTLDYPQEEMEGPPFAVPEAEVRARYAGCTVERLADEDVLEAQPRFRARGLTRLREQAFLIRP</sequence>
<dbReference type="InterPro" id="IPR022474">
    <property type="entry name" value="Thiopur_S-MeTfrase_Se/Te_detox"/>
</dbReference>
<dbReference type="OrthoDB" id="9778208at2"/>
<proteinExistence type="inferred from homology"/>
<evidence type="ECO:0000256" key="8">
    <source>
        <dbReference type="ARBA" id="ARBA00022691"/>
    </source>
</evidence>
<protein>
    <recommendedName>
        <fullName evidence="4 9">Thiopurine S-methyltransferase</fullName>
        <ecNumber evidence="4 9">2.1.1.67</ecNumber>
    </recommendedName>
    <alternativeName>
        <fullName evidence="9">Thiopurine methyltransferase</fullName>
    </alternativeName>
</protein>
<dbReference type="PIRSF" id="PIRSF023956">
    <property type="entry name" value="Thiopurine_S-methyltransferase"/>
    <property type="match status" value="1"/>
</dbReference>
<dbReference type="EC" id="2.1.1.67" evidence="4 9"/>
<evidence type="ECO:0000256" key="3">
    <source>
        <dbReference type="ARBA" id="ARBA00008145"/>
    </source>
</evidence>
<reference evidence="10 11" key="1">
    <citation type="submission" date="2018-11" db="EMBL/GenBank/DDBJ databases">
        <title>Genomic Encyclopedia of Type Strains, Phase IV (KMG-IV): sequencing the most valuable type-strain genomes for metagenomic binning, comparative biology and taxonomic classification.</title>
        <authorList>
            <person name="Goeker M."/>
        </authorList>
    </citation>
    <scope>NUCLEOTIDE SEQUENCE [LARGE SCALE GENOMIC DNA]</scope>
    <source>
        <strain evidence="10 11">DSM 100275</strain>
    </source>
</reference>
<evidence type="ECO:0000256" key="9">
    <source>
        <dbReference type="HAMAP-Rule" id="MF_00812"/>
    </source>
</evidence>
<feature type="binding site" evidence="9">
    <location>
        <position position="10"/>
    </location>
    <ligand>
        <name>S-adenosyl-L-methionine</name>
        <dbReference type="ChEBI" id="CHEBI:59789"/>
    </ligand>
</feature>
<evidence type="ECO:0000256" key="6">
    <source>
        <dbReference type="ARBA" id="ARBA00022603"/>
    </source>
</evidence>
<dbReference type="NCBIfam" id="TIGR03840">
    <property type="entry name" value="TMPT_Se_Te"/>
    <property type="match status" value="1"/>
</dbReference>
<keyword evidence="7 9" id="KW-0808">Transferase</keyword>
<evidence type="ECO:0000256" key="1">
    <source>
        <dbReference type="ARBA" id="ARBA00000903"/>
    </source>
</evidence>
<dbReference type="GO" id="GO:0032259">
    <property type="term" value="P:methylation"/>
    <property type="evidence" value="ECO:0007669"/>
    <property type="project" value="UniProtKB-KW"/>
</dbReference>
<feature type="binding site" evidence="9">
    <location>
        <position position="45"/>
    </location>
    <ligand>
        <name>S-adenosyl-L-methionine</name>
        <dbReference type="ChEBI" id="CHEBI:59789"/>
    </ligand>
</feature>
<dbReference type="Gene3D" id="3.40.50.150">
    <property type="entry name" value="Vaccinia Virus protein VP39"/>
    <property type="match status" value="1"/>
</dbReference>
<evidence type="ECO:0000313" key="11">
    <source>
        <dbReference type="Proteomes" id="UP000276634"/>
    </source>
</evidence>
<dbReference type="RefSeq" id="WP_123399101.1">
    <property type="nucleotide sequence ID" value="NZ_RJVI01000001.1"/>
</dbReference>
<gene>
    <name evidence="9" type="primary">tpm</name>
    <name evidence="10" type="ORF">EDC57_0053</name>
</gene>
<comment type="caution">
    <text evidence="10">The sequence shown here is derived from an EMBL/GenBank/DDBJ whole genome shotgun (WGS) entry which is preliminary data.</text>
</comment>
<dbReference type="Proteomes" id="UP000276634">
    <property type="component" value="Unassembled WGS sequence"/>
</dbReference>
<name>A0A3N1Y6M1_9GAMM</name>
<keyword evidence="6 9" id="KW-0489">Methyltransferase</keyword>
<dbReference type="Pfam" id="PF05724">
    <property type="entry name" value="TPMT"/>
    <property type="match status" value="1"/>
</dbReference>
<dbReference type="GO" id="GO:0010038">
    <property type="term" value="P:response to metal ion"/>
    <property type="evidence" value="ECO:0007669"/>
    <property type="project" value="InterPro"/>
</dbReference>
<comment type="catalytic activity">
    <reaction evidence="1 9">
        <text>S-adenosyl-L-methionine + a thiopurine = S-adenosyl-L-homocysteine + a thiopurine S-methylether.</text>
        <dbReference type="EC" id="2.1.1.67"/>
    </reaction>
</comment>
<comment type="similarity">
    <text evidence="3 9">Belongs to the class I-like SAM-binding methyltransferase superfamily. TPMT family.</text>
</comment>
<comment type="subcellular location">
    <subcellularLocation>
        <location evidence="2 9">Cytoplasm</location>
    </subcellularLocation>
</comment>
<dbReference type="AlphaFoldDB" id="A0A3N1Y6M1"/>
<evidence type="ECO:0000256" key="2">
    <source>
        <dbReference type="ARBA" id="ARBA00004496"/>
    </source>
</evidence>
<dbReference type="EMBL" id="RJVI01000001">
    <property type="protein sequence ID" value="ROR34158.1"/>
    <property type="molecule type" value="Genomic_DNA"/>
</dbReference>
<dbReference type="PROSITE" id="PS51585">
    <property type="entry name" value="SAM_MT_TPMT"/>
    <property type="match status" value="1"/>
</dbReference>
<keyword evidence="11" id="KW-1185">Reference proteome</keyword>
<dbReference type="InterPro" id="IPR025835">
    <property type="entry name" value="Thiopurine_S-MeTrfase"/>
</dbReference>
<evidence type="ECO:0000256" key="7">
    <source>
        <dbReference type="ARBA" id="ARBA00022679"/>
    </source>
</evidence>
<dbReference type="HAMAP" id="MF_00812">
    <property type="entry name" value="Thiopur_methtran"/>
    <property type="match status" value="1"/>
</dbReference>
<feature type="binding site" evidence="9">
    <location>
        <position position="123"/>
    </location>
    <ligand>
        <name>S-adenosyl-L-methionine</name>
        <dbReference type="ChEBI" id="CHEBI:59789"/>
    </ligand>
</feature>
<dbReference type="PANTHER" id="PTHR10259">
    <property type="entry name" value="THIOPURINE S-METHYLTRANSFERASE"/>
    <property type="match status" value="1"/>
</dbReference>
<keyword evidence="5 9" id="KW-0963">Cytoplasm</keyword>
<dbReference type="FunFam" id="3.40.50.150:FF:000101">
    <property type="entry name" value="Thiopurine S-methyltransferase"/>
    <property type="match status" value="1"/>
</dbReference>
<evidence type="ECO:0000256" key="4">
    <source>
        <dbReference type="ARBA" id="ARBA00011905"/>
    </source>
</evidence>
<evidence type="ECO:0000313" key="10">
    <source>
        <dbReference type="EMBL" id="ROR34158.1"/>
    </source>
</evidence>
<accession>A0A3N1Y6M1</accession>
<dbReference type="InterPro" id="IPR008854">
    <property type="entry name" value="TPMT"/>
</dbReference>
<dbReference type="InterPro" id="IPR029063">
    <property type="entry name" value="SAM-dependent_MTases_sf"/>
</dbReference>
<keyword evidence="8 9" id="KW-0949">S-adenosyl-L-methionine</keyword>
<dbReference type="NCBIfam" id="NF009732">
    <property type="entry name" value="PRK13255.1"/>
    <property type="match status" value="1"/>
</dbReference>